<feature type="region of interest" description="Disordered" evidence="1">
    <location>
        <begin position="76"/>
        <end position="125"/>
    </location>
</feature>
<evidence type="ECO:0000313" key="3">
    <source>
        <dbReference type="Proteomes" id="UP000584670"/>
    </source>
</evidence>
<evidence type="ECO:0000313" key="2">
    <source>
        <dbReference type="EMBL" id="MBC2908068.1"/>
    </source>
</evidence>
<gene>
    <name evidence="2" type="ORF">H4N64_42570</name>
</gene>
<evidence type="ECO:0000256" key="1">
    <source>
        <dbReference type="SAM" id="MobiDB-lite"/>
    </source>
</evidence>
<comment type="caution">
    <text evidence="2">The sequence shown here is derived from an EMBL/GenBank/DDBJ whole genome shotgun (WGS) entry which is preliminary data.</text>
</comment>
<dbReference type="AlphaFoldDB" id="A0A7X1JC71"/>
<dbReference type="RefSeq" id="WP_186287990.1">
    <property type="nucleotide sequence ID" value="NZ_JACMSF010000108.1"/>
</dbReference>
<organism evidence="2 3">
    <name type="scientific">Streptomyces cupreus</name>
    <dbReference type="NCBI Taxonomy" id="2759956"/>
    <lineage>
        <taxon>Bacteria</taxon>
        <taxon>Bacillati</taxon>
        <taxon>Actinomycetota</taxon>
        <taxon>Actinomycetes</taxon>
        <taxon>Kitasatosporales</taxon>
        <taxon>Streptomycetaceae</taxon>
        <taxon>Streptomyces</taxon>
    </lineage>
</organism>
<sequence>MAAGAPLEAMRHRVRPTRIAVRTVTAARPLALGLAVTSTPTTLETAAPAKPSTAPTTAVAADPAGHAQLFTGARLRSSTDDAAHAQARRAQSMGPDVGLPDPAADTQPAPESVTAVRSAPAVDGR</sequence>
<proteinExistence type="predicted"/>
<protein>
    <submittedName>
        <fullName evidence="2">Uncharacterized protein</fullName>
    </submittedName>
</protein>
<dbReference type="Proteomes" id="UP000584670">
    <property type="component" value="Unassembled WGS sequence"/>
</dbReference>
<accession>A0A7X1JC71</accession>
<dbReference type="EMBL" id="JACMSF010000108">
    <property type="protein sequence ID" value="MBC2908068.1"/>
    <property type="molecule type" value="Genomic_DNA"/>
</dbReference>
<name>A0A7X1JC71_9ACTN</name>
<reference evidence="2 3" key="1">
    <citation type="submission" date="2020-08" db="EMBL/GenBank/DDBJ databases">
        <title>Streptomyces sp. PSKA01 genome sequencing and assembly.</title>
        <authorList>
            <person name="Mandal S."/>
            <person name="Maiti P.K."/>
            <person name="Das P."/>
        </authorList>
    </citation>
    <scope>NUCLEOTIDE SEQUENCE [LARGE SCALE GENOMIC DNA]</scope>
    <source>
        <strain evidence="2 3">PSKA01</strain>
    </source>
</reference>
<keyword evidence="3" id="KW-1185">Reference proteome</keyword>